<dbReference type="RefSeq" id="WP_099386563.1">
    <property type="nucleotide sequence ID" value="NZ_JANSWH010000067.1"/>
</dbReference>
<accession>A0A2G3E1U0</accession>
<dbReference type="EMBL" id="PDYG01000082">
    <property type="protein sequence ID" value="PHU37073.1"/>
    <property type="molecule type" value="Genomic_DNA"/>
</dbReference>
<dbReference type="Proteomes" id="UP000224563">
    <property type="component" value="Unassembled WGS sequence"/>
</dbReference>
<dbReference type="AlphaFoldDB" id="A0A2G3E1U0"/>
<keyword evidence="1" id="KW-0812">Transmembrane</keyword>
<comment type="caution">
    <text evidence="2">The sequence shown here is derived from an EMBL/GenBank/DDBJ whole genome shotgun (WGS) entry which is preliminary data.</text>
</comment>
<evidence type="ECO:0008006" key="4">
    <source>
        <dbReference type="Google" id="ProtNLM"/>
    </source>
</evidence>
<keyword evidence="3" id="KW-1185">Reference proteome</keyword>
<keyword evidence="1" id="KW-0472">Membrane</keyword>
<reference evidence="2 3" key="2">
    <citation type="submission" date="2017-10" db="EMBL/GenBank/DDBJ databases">
        <authorList>
            <person name="Banno H."/>
            <person name="Chua N.-H."/>
        </authorList>
    </citation>
    <scope>NUCLEOTIDE SEQUENCE [LARGE SCALE GENOMIC DNA]</scope>
    <source>
        <strain evidence="2 3">JK623</strain>
    </source>
</reference>
<evidence type="ECO:0000256" key="1">
    <source>
        <dbReference type="SAM" id="Phobius"/>
    </source>
</evidence>
<evidence type="ECO:0000313" key="3">
    <source>
        <dbReference type="Proteomes" id="UP000224563"/>
    </source>
</evidence>
<proteinExistence type="predicted"/>
<feature type="transmembrane region" description="Helical" evidence="1">
    <location>
        <begin position="25"/>
        <end position="56"/>
    </location>
</feature>
<reference evidence="2 3" key="1">
    <citation type="submission" date="2017-10" db="EMBL/GenBank/DDBJ databases">
        <title>Resolving the taxonomy of Roseburia spp., Eubacterium rectale and Agathobacter spp. through phylogenomic analysis.</title>
        <authorList>
            <person name="Sheridan P.O."/>
            <person name="Walker A.W."/>
            <person name="Duncan S.H."/>
            <person name="Scott K.P."/>
            <person name="Toole P.W.O."/>
            <person name="Luis P."/>
            <person name="Flint H.J."/>
        </authorList>
    </citation>
    <scope>NUCLEOTIDE SEQUENCE [LARGE SCALE GENOMIC DNA]</scope>
    <source>
        <strain evidence="2 3">JK623</strain>
    </source>
</reference>
<keyword evidence="1" id="KW-1133">Transmembrane helix</keyword>
<feature type="transmembrane region" description="Helical" evidence="1">
    <location>
        <begin position="62"/>
        <end position="82"/>
    </location>
</feature>
<feature type="transmembrane region" description="Helical" evidence="1">
    <location>
        <begin position="111"/>
        <end position="131"/>
    </location>
</feature>
<name>A0A2G3E1U0_9FIRM</name>
<evidence type="ECO:0000313" key="2">
    <source>
        <dbReference type="EMBL" id="PHU37073.1"/>
    </source>
</evidence>
<feature type="transmembrane region" description="Helical" evidence="1">
    <location>
        <begin position="201"/>
        <end position="224"/>
    </location>
</feature>
<organism evidence="2 3">
    <name type="scientific">Agathobacter ruminis</name>
    <dbReference type="NCBI Taxonomy" id="1712665"/>
    <lineage>
        <taxon>Bacteria</taxon>
        <taxon>Bacillati</taxon>
        <taxon>Bacillota</taxon>
        <taxon>Clostridia</taxon>
        <taxon>Lachnospirales</taxon>
        <taxon>Lachnospiraceae</taxon>
        <taxon>Agathobacter</taxon>
    </lineage>
</organism>
<sequence length="248" mass="28559">MGLFMRDDEYDESRRMVGFRRYQQLLSFYAGHWTVLGLIVFVSSLPLIAAIVFAILSTSVLILIPGSFVGGMIMAPFLAALIDSIQRGLRDDSGRRWDNYRKGLRQNVRCSLVPGGILGVFVGTYVFLFYLQIYTDLLVLSKATFVLLLVAAILMLNFQNLYWPQMVLFVQAQRTTFVNILLFSSKYLWKVLKVALIELALIAFVVVFAPYTLILVPVLMSWYLPFLSQYMIYDQLNQELEIEDKFLW</sequence>
<feature type="transmembrane region" description="Helical" evidence="1">
    <location>
        <begin position="137"/>
        <end position="156"/>
    </location>
</feature>
<gene>
    <name evidence="2" type="ORF">CSX02_09805</name>
</gene>
<protein>
    <recommendedName>
        <fullName evidence="4">DUF624 domain-containing protein</fullName>
    </recommendedName>
</protein>